<keyword evidence="2" id="KW-1185">Reference proteome</keyword>
<organism evidence="1 2">
    <name type="scientific">Photorhabdus aegyptia</name>
    <dbReference type="NCBI Taxonomy" id="2805098"/>
    <lineage>
        <taxon>Bacteria</taxon>
        <taxon>Pseudomonadati</taxon>
        <taxon>Pseudomonadota</taxon>
        <taxon>Gammaproteobacteria</taxon>
        <taxon>Enterobacterales</taxon>
        <taxon>Morganellaceae</taxon>
        <taxon>Photorhabdus</taxon>
    </lineage>
</organism>
<gene>
    <name evidence="1" type="ORF">BA1DRAFT_04324</name>
</gene>
<accession>A0A022PBV7</accession>
<reference evidence="1 2" key="1">
    <citation type="submission" date="2014-03" db="EMBL/GenBank/DDBJ databases">
        <title>Draft Genome of Photorhabdus luminescens BA1, an Egyptian Isolate.</title>
        <authorList>
            <person name="Ghazal S."/>
            <person name="Hurst S.G.IV."/>
            <person name="Morris K."/>
            <person name="Thomas K."/>
            <person name="Tisa L.S."/>
        </authorList>
    </citation>
    <scope>NUCLEOTIDE SEQUENCE [LARGE SCALE GENOMIC DNA]</scope>
    <source>
        <strain evidence="1 2">BA1</strain>
    </source>
</reference>
<dbReference type="PATRIC" id="fig|1393736.3.peg.4411"/>
<dbReference type="RefSeq" id="WP_036783417.1">
    <property type="nucleotide sequence ID" value="NZ_CAWLTM010000010.1"/>
</dbReference>
<proteinExistence type="predicted"/>
<dbReference type="AlphaFoldDB" id="A0A022PBV7"/>
<dbReference type="EMBL" id="JFGV01000105">
    <property type="protein sequence ID" value="EYU13211.1"/>
    <property type="molecule type" value="Genomic_DNA"/>
</dbReference>
<protein>
    <submittedName>
        <fullName evidence="1">Uncharacterized protein</fullName>
    </submittedName>
</protein>
<name>A0A022PBV7_9GAMM</name>
<sequence length="66" mass="7722">MDNKMITIEQAYKAMFYFLEHEYELTKSDDIGCLLGSMDWTIWDDSIGPADPAMWEDWLAAVKRTL</sequence>
<comment type="caution">
    <text evidence="1">The sequence shown here is derived from an EMBL/GenBank/DDBJ whole genome shotgun (WGS) entry which is preliminary data.</text>
</comment>
<dbReference type="Proteomes" id="UP000023464">
    <property type="component" value="Unassembled WGS sequence"/>
</dbReference>
<evidence type="ECO:0000313" key="2">
    <source>
        <dbReference type="Proteomes" id="UP000023464"/>
    </source>
</evidence>
<evidence type="ECO:0000313" key="1">
    <source>
        <dbReference type="EMBL" id="EYU13211.1"/>
    </source>
</evidence>